<comment type="subcellular location">
    <subcellularLocation>
        <location evidence="1 7">Cell outer membrane</location>
        <topology evidence="1 7">Multi-pass membrane protein</topology>
    </subcellularLocation>
</comment>
<dbReference type="SUPFAM" id="SSF49464">
    <property type="entry name" value="Carboxypeptidase regulatory domain-like"/>
    <property type="match status" value="1"/>
</dbReference>
<dbReference type="Gene3D" id="2.170.130.10">
    <property type="entry name" value="TonB-dependent receptor, plug domain"/>
    <property type="match status" value="1"/>
</dbReference>
<name>A0ABT8LJL3_9BACT</name>
<evidence type="ECO:0000259" key="8">
    <source>
        <dbReference type="Pfam" id="PF07715"/>
    </source>
</evidence>
<dbReference type="InterPro" id="IPR008969">
    <property type="entry name" value="CarboxyPept-like_regulatory"/>
</dbReference>
<keyword evidence="5 7" id="KW-0472">Membrane</keyword>
<keyword evidence="3 7" id="KW-1134">Transmembrane beta strand</keyword>
<evidence type="ECO:0000256" key="5">
    <source>
        <dbReference type="ARBA" id="ARBA00023136"/>
    </source>
</evidence>
<dbReference type="Gene3D" id="2.60.40.1120">
    <property type="entry name" value="Carboxypeptidase-like, regulatory domain"/>
    <property type="match status" value="1"/>
</dbReference>
<reference evidence="9" key="1">
    <citation type="submission" date="2023-06" db="EMBL/GenBank/DDBJ databases">
        <title>Genomic of Agaribacillus aureum.</title>
        <authorList>
            <person name="Wang G."/>
        </authorList>
    </citation>
    <scope>NUCLEOTIDE SEQUENCE</scope>
    <source>
        <strain evidence="9">BMA12</strain>
    </source>
</reference>
<accession>A0ABT8LJL3</accession>
<protein>
    <submittedName>
        <fullName evidence="9">TonB-dependent receptor</fullName>
    </submittedName>
</protein>
<sequence>MKKDFTNYSQRKARSLLLTLALLLCTVTVSFGFTKSLSGELLVFQSTERTVSGTVKDENDAPLPGVSILIKGTTTGVITDLDGNYAINVDEDDILVFSFLGYINQEIAVNAQSRIDVNLQADISQLNEVVVIGYGSQKKSDLTGAVASADLEAFQDQPNVNILQSLQGSVAGLNVGAVTSAGANPQIRVRGRNTFAERRDENGNLTANQPVDPLIVLDGVIYRGSLADINPNDIASIDVLKDASSQAIYGSQAANGVVLITSKTGKTNRKPVINFSTYYSIDEPSNRLTPLGRQGFLDHYSKIFYEDAFLAPDYTQPNPDFDASTRFPYQSMIDGFNNGTETDWLDLVTQSAHTQNTNVSISGNANETSYFLSVGYTDQKGYVLNDQYNRLNLRANFENGLTDWLTAGIQTFVSTGDYSGIPANLRLGVLYSPLIAPFKEDGSLNTDPIGIDRNPLLSTEIDQEDKRLNLFGNFYLRFELPVEGLSYRINHGINYRTRRDYRFDKNGNNFQGSASKYNALTLDRTLDNLLMYQRVFNDRHSLDVTLLYGFEDRQNEETKASSGTFLNKALGFNSLESGDLDQQLVESGAWDELSIYQMGRVNYKYNDKYQLTITTRRDGFSGFGSNNKFGVFPSAAFAWTASNEDFVANALPWVDNLKVRVSYGQTGNRTVDRYQTLARVRADFDYVFGDGGASAYGQNISSLANNDLTWETTTGLNLGLDFVVLKNKLSGSINYYKTTTEDILFNVNIPQITGFETIPTNLGEVANNGLEISLTSINIEKNGLLWKSTVNFSKNNNKIVSILGRDDDNDGAEDDLVANSLFIGEPIESIFDYVDTGELYQLGDEIPGGYNPGNRIFEDLNGDGVISADGDRRIIGRSEPAYRFSIYNEVNYKNFTFSVFLNSIQGGKNAYLGANTPTVSESTWRHDNASTYNIVREFNAWSPATPNAPHPGVLYDDPIQRPIYKDRSFIRLQDIRLAYSLPANLLDKIFINNLRVFITGKNLHTWTDWEGTDPEINAGFNVGAAPIMRSYAMGVNLTF</sequence>
<dbReference type="InterPro" id="IPR023996">
    <property type="entry name" value="TonB-dep_OMP_SusC/RagA"/>
</dbReference>
<dbReference type="NCBIfam" id="TIGR04056">
    <property type="entry name" value="OMP_RagA_SusC"/>
    <property type="match status" value="1"/>
</dbReference>
<dbReference type="Pfam" id="PF13715">
    <property type="entry name" value="CarbopepD_reg_2"/>
    <property type="match status" value="1"/>
</dbReference>
<dbReference type="Gene3D" id="2.40.170.20">
    <property type="entry name" value="TonB-dependent receptor, beta-barrel domain"/>
    <property type="match status" value="1"/>
</dbReference>
<evidence type="ECO:0000313" key="9">
    <source>
        <dbReference type="EMBL" id="MDN5216920.1"/>
    </source>
</evidence>
<comment type="similarity">
    <text evidence="7">Belongs to the TonB-dependent receptor family.</text>
</comment>
<dbReference type="NCBIfam" id="TIGR04057">
    <property type="entry name" value="SusC_RagA_signa"/>
    <property type="match status" value="1"/>
</dbReference>
<keyword evidence="9" id="KW-0675">Receptor</keyword>
<gene>
    <name evidence="9" type="ORF">QQ020_32920</name>
</gene>
<dbReference type="Pfam" id="PF07715">
    <property type="entry name" value="Plug"/>
    <property type="match status" value="1"/>
</dbReference>
<dbReference type="InterPro" id="IPR036942">
    <property type="entry name" value="Beta-barrel_TonB_sf"/>
</dbReference>
<evidence type="ECO:0000313" key="10">
    <source>
        <dbReference type="Proteomes" id="UP001172083"/>
    </source>
</evidence>
<evidence type="ECO:0000256" key="7">
    <source>
        <dbReference type="PROSITE-ProRule" id="PRU01360"/>
    </source>
</evidence>
<keyword evidence="10" id="KW-1185">Reference proteome</keyword>
<feature type="domain" description="TonB-dependent receptor plug" evidence="8">
    <location>
        <begin position="139"/>
        <end position="257"/>
    </location>
</feature>
<dbReference type="SUPFAM" id="SSF56935">
    <property type="entry name" value="Porins"/>
    <property type="match status" value="1"/>
</dbReference>
<dbReference type="Proteomes" id="UP001172083">
    <property type="component" value="Unassembled WGS sequence"/>
</dbReference>
<dbReference type="EMBL" id="JAUJEB010000012">
    <property type="protein sequence ID" value="MDN5216920.1"/>
    <property type="molecule type" value="Genomic_DNA"/>
</dbReference>
<dbReference type="PROSITE" id="PS52016">
    <property type="entry name" value="TONB_DEPENDENT_REC_3"/>
    <property type="match status" value="1"/>
</dbReference>
<evidence type="ECO:0000256" key="4">
    <source>
        <dbReference type="ARBA" id="ARBA00022692"/>
    </source>
</evidence>
<dbReference type="InterPro" id="IPR039426">
    <property type="entry name" value="TonB-dep_rcpt-like"/>
</dbReference>
<evidence type="ECO:0000256" key="3">
    <source>
        <dbReference type="ARBA" id="ARBA00022452"/>
    </source>
</evidence>
<dbReference type="InterPro" id="IPR023997">
    <property type="entry name" value="TonB-dep_OMP_SusC/RagA_CS"/>
</dbReference>
<organism evidence="9 10">
    <name type="scientific">Agaribacillus aureus</name>
    <dbReference type="NCBI Taxonomy" id="3051825"/>
    <lineage>
        <taxon>Bacteria</taxon>
        <taxon>Pseudomonadati</taxon>
        <taxon>Bacteroidota</taxon>
        <taxon>Cytophagia</taxon>
        <taxon>Cytophagales</taxon>
        <taxon>Splendidivirgaceae</taxon>
        <taxon>Agaribacillus</taxon>
    </lineage>
</organism>
<dbReference type="RefSeq" id="WP_346762258.1">
    <property type="nucleotide sequence ID" value="NZ_JAUJEB010000012.1"/>
</dbReference>
<evidence type="ECO:0000256" key="1">
    <source>
        <dbReference type="ARBA" id="ARBA00004571"/>
    </source>
</evidence>
<keyword evidence="2 7" id="KW-0813">Transport</keyword>
<keyword evidence="6 7" id="KW-0998">Cell outer membrane</keyword>
<comment type="caution">
    <text evidence="9">The sequence shown here is derived from an EMBL/GenBank/DDBJ whole genome shotgun (WGS) entry which is preliminary data.</text>
</comment>
<proteinExistence type="inferred from homology"/>
<evidence type="ECO:0000256" key="2">
    <source>
        <dbReference type="ARBA" id="ARBA00022448"/>
    </source>
</evidence>
<keyword evidence="4 7" id="KW-0812">Transmembrane</keyword>
<dbReference type="InterPro" id="IPR012910">
    <property type="entry name" value="Plug_dom"/>
</dbReference>
<evidence type="ECO:0000256" key="6">
    <source>
        <dbReference type="ARBA" id="ARBA00023237"/>
    </source>
</evidence>
<dbReference type="InterPro" id="IPR037066">
    <property type="entry name" value="Plug_dom_sf"/>
</dbReference>